<name>A0A0D1V873_ANEMI</name>
<keyword evidence="1" id="KW-0808">Transferase</keyword>
<protein>
    <submittedName>
        <fullName evidence="1">Acetyltransferase</fullName>
    </submittedName>
</protein>
<accession>A0A0D1V873</accession>
<evidence type="ECO:0000313" key="4">
    <source>
        <dbReference type="Proteomes" id="UP000182836"/>
    </source>
</evidence>
<dbReference type="EMBL" id="FNED01000003">
    <property type="protein sequence ID" value="SDI38706.1"/>
    <property type="molecule type" value="Genomic_DNA"/>
</dbReference>
<dbReference type="SUPFAM" id="SSF55729">
    <property type="entry name" value="Acyl-CoA N-acyltransferases (Nat)"/>
    <property type="match status" value="1"/>
</dbReference>
<evidence type="ECO:0000313" key="1">
    <source>
        <dbReference type="EMBL" id="KON95826.1"/>
    </source>
</evidence>
<sequence>MSEYLERKKFRNINLADPFFDSLKSDYKEFESWYKKKGNEEAYVFYENGLLQGFLYFKPENGPITDVEPHINCEKALKIGTFKITPHGTRLGERFIKKALDYAISLGVDVCYVTIFKKHTPLFGLLKRYGFLEQAAKDTVNGTEAVLVKDFRELRNNILLDYPLINVKDTDKYILSIYPQYHSNMFPDSILSNESIDILEDVSYTNSIHKIYVCRMPVNRATRGDIFVMYRTKDQGKSAEYSSVVTSVCVVEEVRSQNEFSNFNEFFKYATTYSIFDEADLRKWYNIGGCYTVKMTYNAALSKRLIRKKLIEELGMDRNSYWGFFKLTDEQFNRILEEGGVSESIIID</sequence>
<dbReference type="InterPro" id="IPR016181">
    <property type="entry name" value="Acyl_CoA_acyltransferase"/>
</dbReference>
<dbReference type="GeneID" id="42305600"/>
<dbReference type="Proteomes" id="UP000037269">
    <property type="component" value="Unassembled WGS sequence"/>
</dbReference>
<dbReference type="RefSeq" id="WP_043065924.1">
    <property type="nucleotide sequence ID" value="NZ_BJOA01000232.1"/>
</dbReference>
<organism evidence="1 3">
    <name type="scientific">Aneurinibacillus migulanus</name>
    <name type="common">Bacillus migulanus</name>
    <dbReference type="NCBI Taxonomy" id="47500"/>
    <lineage>
        <taxon>Bacteria</taxon>
        <taxon>Bacillati</taxon>
        <taxon>Bacillota</taxon>
        <taxon>Bacilli</taxon>
        <taxon>Bacillales</taxon>
        <taxon>Paenibacillaceae</taxon>
        <taxon>Aneurinibacillus group</taxon>
        <taxon>Aneurinibacillus</taxon>
    </lineage>
</organism>
<keyword evidence="3" id="KW-1185">Reference proteome</keyword>
<dbReference type="PATRIC" id="fig|47500.8.peg.6785"/>
<dbReference type="STRING" id="47500.AF333_10340"/>
<evidence type="ECO:0000313" key="2">
    <source>
        <dbReference type="EMBL" id="SDI38706.1"/>
    </source>
</evidence>
<reference evidence="1 3" key="1">
    <citation type="submission" date="2015-07" db="EMBL/GenBank/DDBJ databases">
        <title>Fjat-14205 dsm 2895.</title>
        <authorList>
            <person name="Liu B."/>
            <person name="Wang J."/>
            <person name="Zhu Y."/>
            <person name="Liu G."/>
            <person name="Chen Q."/>
            <person name="Chen Z."/>
            <person name="Lan J."/>
            <person name="Che J."/>
            <person name="Ge C."/>
            <person name="Shi H."/>
            <person name="Pan Z."/>
            <person name="Liu X."/>
        </authorList>
    </citation>
    <scope>NUCLEOTIDE SEQUENCE [LARGE SCALE GENOMIC DNA]</scope>
    <source>
        <strain evidence="1 3">DSM 2895</strain>
    </source>
</reference>
<dbReference type="GO" id="GO:0016740">
    <property type="term" value="F:transferase activity"/>
    <property type="evidence" value="ECO:0007669"/>
    <property type="project" value="UniProtKB-KW"/>
</dbReference>
<dbReference type="Gene3D" id="3.40.630.30">
    <property type="match status" value="1"/>
</dbReference>
<proteinExistence type="predicted"/>
<reference evidence="2 4" key="2">
    <citation type="submission" date="2016-10" db="EMBL/GenBank/DDBJ databases">
        <authorList>
            <person name="de Groot N.N."/>
        </authorList>
    </citation>
    <scope>NUCLEOTIDE SEQUENCE [LARGE SCALE GENOMIC DNA]</scope>
    <source>
        <strain evidence="2 4">DSM 2895</strain>
    </source>
</reference>
<dbReference type="Proteomes" id="UP000182836">
    <property type="component" value="Unassembled WGS sequence"/>
</dbReference>
<dbReference type="AlphaFoldDB" id="A0A0D1V873"/>
<evidence type="ECO:0000313" key="3">
    <source>
        <dbReference type="Proteomes" id="UP000037269"/>
    </source>
</evidence>
<dbReference type="OrthoDB" id="9773249at2"/>
<dbReference type="EMBL" id="LGUG01000004">
    <property type="protein sequence ID" value="KON95826.1"/>
    <property type="molecule type" value="Genomic_DNA"/>
</dbReference>
<gene>
    <name evidence="1" type="ORF">AF333_10340</name>
    <name evidence="2" type="ORF">SAMN04487909_103297</name>
</gene>